<dbReference type="AlphaFoldDB" id="A0A840MLZ0"/>
<feature type="binding site" evidence="4">
    <location>
        <begin position="60"/>
        <end position="63"/>
    </location>
    <ligand>
        <name>GTP</name>
        <dbReference type="ChEBI" id="CHEBI:37565"/>
    </ligand>
</feature>
<evidence type="ECO:0000256" key="3">
    <source>
        <dbReference type="PIRNR" id="PIRNR006230"/>
    </source>
</evidence>
<comment type="caution">
    <text evidence="7">The sequence shown here is derived from an EMBL/GenBank/DDBJ whole genome shotgun (WGS) entry which is preliminary data.</text>
</comment>
<dbReference type="GO" id="GO:0005737">
    <property type="term" value="C:cytoplasm"/>
    <property type="evidence" value="ECO:0007669"/>
    <property type="project" value="UniProtKB-SubCell"/>
</dbReference>
<dbReference type="Gene3D" id="1.10.1580.10">
    <property type="match status" value="1"/>
</dbReference>
<evidence type="ECO:0000313" key="7">
    <source>
        <dbReference type="EMBL" id="MBB5017213.1"/>
    </source>
</evidence>
<dbReference type="PIRSF" id="PIRSF006230">
    <property type="entry name" value="MG442"/>
    <property type="match status" value="1"/>
</dbReference>
<feature type="binding site" evidence="4">
    <location>
        <begin position="126"/>
        <end position="131"/>
    </location>
    <ligand>
        <name>GTP</name>
        <dbReference type="ChEBI" id="CHEBI:37565"/>
    </ligand>
</feature>
<keyword evidence="2 3" id="KW-0342">GTP-binding</keyword>
<dbReference type="GO" id="GO:0005525">
    <property type="term" value="F:GTP binding"/>
    <property type="evidence" value="ECO:0007669"/>
    <property type="project" value="UniProtKB-KW"/>
</dbReference>
<evidence type="ECO:0000256" key="1">
    <source>
        <dbReference type="ARBA" id="ARBA00022741"/>
    </source>
</evidence>
<dbReference type="InterPro" id="IPR027417">
    <property type="entry name" value="P-loop_NTPase"/>
</dbReference>
<keyword evidence="3" id="KW-0963">Cytoplasm</keyword>
<dbReference type="InterPro" id="IPR006073">
    <property type="entry name" value="GTP-bd"/>
</dbReference>
<dbReference type="Pfam" id="PF01926">
    <property type="entry name" value="MMR_HSR1"/>
    <property type="match status" value="1"/>
</dbReference>
<evidence type="ECO:0000256" key="2">
    <source>
        <dbReference type="ARBA" id="ARBA00023134"/>
    </source>
</evidence>
<reference evidence="7 8" key="1">
    <citation type="submission" date="2020-08" db="EMBL/GenBank/DDBJ databases">
        <title>Genomic Encyclopedia of Type Strains, Phase IV (KMG-IV): sequencing the most valuable type-strain genomes for metagenomic binning, comparative biology and taxonomic classification.</title>
        <authorList>
            <person name="Goeker M."/>
        </authorList>
    </citation>
    <scope>NUCLEOTIDE SEQUENCE [LARGE SCALE GENOMIC DNA]</scope>
    <source>
        <strain evidence="7 8">DSM 27165</strain>
    </source>
</reference>
<gene>
    <name evidence="7" type="ORF">HNQ59_000475</name>
</gene>
<dbReference type="GO" id="GO:0006412">
    <property type="term" value="P:translation"/>
    <property type="evidence" value="ECO:0007669"/>
    <property type="project" value="TreeGrafter"/>
</dbReference>
<accession>A0A840MLZ0</accession>
<evidence type="ECO:0000313" key="8">
    <source>
        <dbReference type="Proteomes" id="UP000575898"/>
    </source>
</evidence>
<dbReference type="Proteomes" id="UP000575898">
    <property type="component" value="Unassembled WGS sequence"/>
</dbReference>
<dbReference type="NCBIfam" id="TIGR03596">
    <property type="entry name" value="GTPase_YlqF"/>
    <property type="match status" value="1"/>
</dbReference>
<evidence type="ECO:0000256" key="4">
    <source>
        <dbReference type="PIRSR" id="PIRSR006230-1"/>
    </source>
</evidence>
<comment type="function">
    <text evidence="3">Required for a late step of 50S ribosomal subunit assembly. Has GTPase activity.</text>
</comment>
<sequence length="307" mass="33495">MSIQWFPGHMASARKQAAKTLAKVDVIIEVVDARIPAASSNPMIHELRRERQRPCLKILNKSDIADPVATAQWLAHFQQEKNVTAVALSCAKPSDVAKIPALAQKLAPHRDDNVKPLRMMIMGIPNVGKSTMMNALVKRKVAQVGDQPAVTKSEQRIDISPRLTVYDTPGLLWPKIRYPLDGFMLAACHAVGTNAVLEEEVAAALADMLLACYPEALAKRYNLNLDGMDGVAVVEAIALRRGCRKKGGDLDLEKASLILLTDFRGGVLGRLSLETPSSREQMMARYVEPTKGDTAEEDEPDEAGSGH</sequence>
<dbReference type="EMBL" id="JACHHY010000002">
    <property type="protein sequence ID" value="MBB5017213.1"/>
    <property type="molecule type" value="Genomic_DNA"/>
</dbReference>
<evidence type="ECO:0000256" key="5">
    <source>
        <dbReference type="SAM" id="MobiDB-lite"/>
    </source>
</evidence>
<comment type="similarity">
    <text evidence="3">Belongs to the TRAFAC class YlqF/YawG GTPase family. MTG1 subfamily.</text>
</comment>
<dbReference type="CDD" id="cd01856">
    <property type="entry name" value="YlqF"/>
    <property type="match status" value="1"/>
</dbReference>
<dbReference type="InterPro" id="IPR016478">
    <property type="entry name" value="GTPase_MTG1"/>
</dbReference>
<dbReference type="PANTHER" id="PTHR45782">
    <property type="entry name" value="MITOCHONDRIAL RIBOSOME-ASSOCIATED GTPASE 1"/>
    <property type="match status" value="1"/>
</dbReference>
<keyword evidence="8" id="KW-1185">Reference proteome</keyword>
<protein>
    <recommendedName>
        <fullName evidence="3">Ribosome biogenesis GTPase A</fullName>
    </recommendedName>
</protein>
<dbReference type="RefSeq" id="WP_184034677.1">
    <property type="nucleotide sequence ID" value="NZ_JACHHY010000002.1"/>
</dbReference>
<name>A0A840MLZ0_9PROT</name>
<dbReference type="InterPro" id="IPR019991">
    <property type="entry name" value="GTP-bd_ribosome_bgen"/>
</dbReference>
<dbReference type="Gene3D" id="3.40.50.300">
    <property type="entry name" value="P-loop containing nucleotide triphosphate hydrolases"/>
    <property type="match status" value="1"/>
</dbReference>
<dbReference type="GO" id="GO:0003924">
    <property type="term" value="F:GTPase activity"/>
    <property type="evidence" value="ECO:0007669"/>
    <property type="project" value="TreeGrafter"/>
</dbReference>
<organism evidence="7 8">
    <name type="scientific">Chitinivorax tropicus</name>
    <dbReference type="NCBI Taxonomy" id="714531"/>
    <lineage>
        <taxon>Bacteria</taxon>
        <taxon>Pseudomonadati</taxon>
        <taxon>Pseudomonadota</taxon>
        <taxon>Betaproteobacteria</taxon>
        <taxon>Chitinivorax</taxon>
    </lineage>
</organism>
<feature type="binding site" evidence="4">
    <location>
        <position position="170"/>
    </location>
    <ligand>
        <name>GTP</name>
        <dbReference type="ChEBI" id="CHEBI:37565"/>
    </ligand>
</feature>
<comment type="subcellular location">
    <subcellularLocation>
        <location evidence="3">Cytoplasm</location>
    </subcellularLocation>
</comment>
<feature type="domain" description="G" evidence="6">
    <location>
        <begin position="118"/>
        <end position="176"/>
    </location>
</feature>
<feature type="compositionally biased region" description="Acidic residues" evidence="5">
    <location>
        <begin position="295"/>
        <end position="307"/>
    </location>
</feature>
<dbReference type="SUPFAM" id="SSF52540">
    <property type="entry name" value="P-loop containing nucleoside triphosphate hydrolases"/>
    <property type="match status" value="1"/>
</dbReference>
<keyword evidence="1 3" id="KW-0547">Nucleotide-binding</keyword>
<proteinExistence type="inferred from homology"/>
<dbReference type="PANTHER" id="PTHR45782:SF4">
    <property type="entry name" value="MITOCHONDRIAL RIBOSOME-ASSOCIATED GTPASE 1"/>
    <property type="match status" value="1"/>
</dbReference>
<feature type="region of interest" description="Disordered" evidence="5">
    <location>
        <begin position="286"/>
        <end position="307"/>
    </location>
</feature>
<evidence type="ECO:0000259" key="6">
    <source>
        <dbReference type="Pfam" id="PF01926"/>
    </source>
</evidence>
<dbReference type="InterPro" id="IPR023179">
    <property type="entry name" value="GTP-bd_ortho_bundle_sf"/>
</dbReference>